<dbReference type="PANTHER" id="PTHR43918">
    <property type="entry name" value="ACETYLCHOLINESTERASE"/>
    <property type="match status" value="1"/>
</dbReference>
<accession>A0A0K0FFX5</accession>
<protein>
    <submittedName>
        <fullName evidence="6">Acetylcholinesterase (inferred by orthology to a zebrafish protein)</fullName>
    </submittedName>
</protein>
<dbReference type="Pfam" id="PF00135">
    <property type="entry name" value="COesterase"/>
    <property type="match status" value="1"/>
</dbReference>
<reference evidence="6" key="2">
    <citation type="submission" date="2015-08" db="UniProtKB">
        <authorList>
            <consortium name="WormBaseParasite"/>
        </authorList>
    </citation>
    <scope>IDENTIFICATION</scope>
</reference>
<reference evidence="5" key="1">
    <citation type="submission" date="2014-07" db="EMBL/GenBank/DDBJ databases">
        <authorList>
            <person name="Martin A.A"/>
            <person name="De Silva N."/>
        </authorList>
    </citation>
    <scope>NUCLEOTIDE SEQUENCE</scope>
</reference>
<dbReference type="WBParaSite" id="SVE_0777100.1">
    <property type="protein sequence ID" value="SVE_0777100.1"/>
    <property type="gene ID" value="SVE_0777100"/>
</dbReference>
<evidence type="ECO:0000313" key="6">
    <source>
        <dbReference type="WBParaSite" id="SVE_0777100.1"/>
    </source>
</evidence>
<dbReference type="GO" id="GO:0005886">
    <property type="term" value="C:plasma membrane"/>
    <property type="evidence" value="ECO:0007669"/>
    <property type="project" value="TreeGrafter"/>
</dbReference>
<name>A0A0K0FFX5_STRVS</name>
<dbReference type="InterPro" id="IPR029058">
    <property type="entry name" value="AB_hydrolase_fold"/>
</dbReference>
<dbReference type="AlphaFoldDB" id="A0A0K0FFX5"/>
<dbReference type="STRING" id="75913.A0A0K0FFX5"/>
<evidence type="ECO:0000256" key="3">
    <source>
        <dbReference type="ARBA" id="ARBA00022801"/>
    </source>
</evidence>
<feature type="domain" description="Carboxylesterase type B" evidence="4">
    <location>
        <begin position="18"/>
        <end position="84"/>
    </location>
</feature>
<dbReference type="GO" id="GO:0003990">
    <property type="term" value="F:acetylcholinesterase activity"/>
    <property type="evidence" value="ECO:0007669"/>
    <property type="project" value="TreeGrafter"/>
</dbReference>
<dbReference type="GO" id="GO:0005615">
    <property type="term" value="C:extracellular space"/>
    <property type="evidence" value="ECO:0007669"/>
    <property type="project" value="TreeGrafter"/>
</dbReference>
<evidence type="ECO:0000256" key="1">
    <source>
        <dbReference type="ARBA" id="ARBA00005964"/>
    </source>
</evidence>
<dbReference type="SUPFAM" id="SSF53474">
    <property type="entry name" value="alpha/beta-Hydrolases"/>
    <property type="match status" value="1"/>
</dbReference>
<dbReference type="InterPro" id="IPR050654">
    <property type="entry name" value="AChE-related_enzymes"/>
</dbReference>
<dbReference type="GO" id="GO:0006581">
    <property type="term" value="P:acetylcholine catabolic process"/>
    <property type="evidence" value="ECO:0007669"/>
    <property type="project" value="TreeGrafter"/>
</dbReference>
<evidence type="ECO:0000256" key="2">
    <source>
        <dbReference type="ARBA" id="ARBA00022487"/>
    </source>
</evidence>
<keyword evidence="2" id="KW-0719">Serine esterase</keyword>
<dbReference type="InterPro" id="IPR002018">
    <property type="entry name" value="CarbesteraseB"/>
</dbReference>
<evidence type="ECO:0000259" key="4">
    <source>
        <dbReference type="Pfam" id="PF00135"/>
    </source>
</evidence>
<dbReference type="Proteomes" id="UP000035680">
    <property type="component" value="Unassembled WGS sequence"/>
</dbReference>
<sequence>MPCEIDSPGFDDFHAKPKAISEDCLQLNMWIPYNRTGAVLVYMFEGSDNSGSFSLPLYNGSVLADLTGAIVINFNYRLSPLGFGRF</sequence>
<evidence type="ECO:0000313" key="5">
    <source>
        <dbReference type="Proteomes" id="UP000035680"/>
    </source>
</evidence>
<comment type="similarity">
    <text evidence="1">Belongs to the type-B carboxylesterase/lipase family.</text>
</comment>
<keyword evidence="5" id="KW-1185">Reference proteome</keyword>
<dbReference type="Gene3D" id="3.40.50.1820">
    <property type="entry name" value="alpha/beta hydrolase"/>
    <property type="match status" value="1"/>
</dbReference>
<organism evidence="5 6">
    <name type="scientific">Strongyloides venezuelensis</name>
    <name type="common">Threadworm</name>
    <dbReference type="NCBI Taxonomy" id="75913"/>
    <lineage>
        <taxon>Eukaryota</taxon>
        <taxon>Metazoa</taxon>
        <taxon>Ecdysozoa</taxon>
        <taxon>Nematoda</taxon>
        <taxon>Chromadorea</taxon>
        <taxon>Rhabditida</taxon>
        <taxon>Tylenchina</taxon>
        <taxon>Panagrolaimomorpha</taxon>
        <taxon>Strongyloidoidea</taxon>
        <taxon>Strongyloididae</taxon>
        <taxon>Strongyloides</taxon>
    </lineage>
</organism>
<proteinExistence type="inferred from homology"/>
<dbReference type="PANTHER" id="PTHR43918:SF15">
    <property type="entry name" value="CARBOXYLIC ESTER HYDROLASE"/>
    <property type="match status" value="1"/>
</dbReference>
<keyword evidence="3" id="KW-0378">Hydrolase</keyword>
<dbReference type="GO" id="GO:0019695">
    <property type="term" value="P:choline metabolic process"/>
    <property type="evidence" value="ECO:0007669"/>
    <property type="project" value="TreeGrafter"/>
</dbReference>